<evidence type="ECO:0000313" key="2">
    <source>
        <dbReference type="Proteomes" id="UP000308600"/>
    </source>
</evidence>
<dbReference type="EMBL" id="ML208312">
    <property type="protein sequence ID" value="TFK70480.1"/>
    <property type="molecule type" value="Genomic_DNA"/>
</dbReference>
<keyword evidence="2" id="KW-1185">Reference proteome</keyword>
<sequence length="144" mass="16569">MFYGSGVLPDDLLRIRLMSCLIGMIFAAIHFIAWDSHFPTHVELLLWRSSSLVVLVIPLFIGLFGIILGDWDFDPTRDQREGRKEYGPVLTAIFRPIRWVLYVLGPILYILARISLIVQAFISLRDLQPAVFQNIAWTSYIPHL</sequence>
<protein>
    <submittedName>
        <fullName evidence="1">Uncharacterized protein</fullName>
    </submittedName>
</protein>
<dbReference type="Proteomes" id="UP000308600">
    <property type="component" value="Unassembled WGS sequence"/>
</dbReference>
<accession>A0ACD3AXE5</accession>
<reference evidence="1 2" key="1">
    <citation type="journal article" date="2019" name="Nat. Ecol. Evol.">
        <title>Megaphylogeny resolves global patterns of mushroom evolution.</title>
        <authorList>
            <person name="Varga T."/>
            <person name="Krizsan K."/>
            <person name="Foldi C."/>
            <person name="Dima B."/>
            <person name="Sanchez-Garcia M."/>
            <person name="Sanchez-Ramirez S."/>
            <person name="Szollosi G.J."/>
            <person name="Szarkandi J.G."/>
            <person name="Papp V."/>
            <person name="Albert L."/>
            <person name="Andreopoulos W."/>
            <person name="Angelini C."/>
            <person name="Antonin V."/>
            <person name="Barry K.W."/>
            <person name="Bougher N.L."/>
            <person name="Buchanan P."/>
            <person name="Buyck B."/>
            <person name="Bense V."/>
            <person name="Catcheside P."/>
            <person name="Chovatia M."/>
            <person name="Cooper J."/>
            <person name="Damon W."/>
            <person name="Desjardin D."/>
            <person name="Finy P."/>
            <person name="Geml J."/>
            <person name="Haridas S."/>
            <person name="Hughes K."/>
            <person name="Justo A."/>
            <person name="Karasinski D."/>
            <person name="Kautmanova I."/>
            <person name="Kiss B."/>
            <person name="Kocsube S."/>
            <person name="Kotiranta H."/>
            <person name="LaButti K.M."/>
            <person name="Lechner B.E."/>
            <person name="Liimatainen K."/>
            <person name="Lipzen A."/>
            <person name="Lukacs Z."/>
            <person name="Mihaltcheva S."/>
            <person name="Morgado L.N."/>
            <person name="Niskanen T."/>
            <person name="Noordeloos M.E."/>
            <person name="Ohm R.A."/>
            <person name="Ortiz-Santana B."/>
            <person name="Ovrebo C."/>
            <person name="Racz N."/>
            <person name="Riley R."/>
            <person name="Savchenko A."/>
            <person name="Shiryaev A."/>
            <person name="Soop K."/>
            <person name="Spirin V."/>
            <person name="Szebenyi C."/>
            <person name="Tomsovsky M."/>
            <person name="Tulloss R.E."/>
            <person name="Uehling J."/>
            <person name="Grigoriev I.V."/>
            <person name="Vagvolgyi C."/>
            <person name="Papp T."/>
            <person name="Martin F.M."/>
            <person name="Miettinen O."/>
            <person name="Hibbett D.S."/>
            <person name="Nagy L.G."/>
        </authorList>
    </citation>
    <scope>NUCLEOTIDE SEQUENCE [LARGE SCALE GENOMIC DNA]</scope>
    <source>
        <strain evidence="1 2">NL-1719</strain>
    </source>
</reference>
<gene>
    <name evidence="1" type="ORF">BDN72DRAFT_535893</name>
</gene>
<organism evidence="1 2">
    <name type="scientific">Pluteus cervinus</name>
    <dbReference type="NCBI Taxonomy" id="181527"/>
    <lineage>
        <taxon>Eukaryota</taxon>
        <taxon>Fungi</taxon>
        <taxon>Dikarya</taxon>
        <taxon>Basidiomycota</taxon>
        <taxon>Agaricomycotina</taxon>
        <taxon>Agaricomycetes</taxon>
        <taxon>Agaricomycetidae</taxon>
        <taxon>Agaricales</taxon>
        <taxon>Pluteineae</taxon>
        <taxon>Pluteaceae</taxon>
        <taxon>Pluteus</taxon>
    </lineage>
</organism>
<name>A0ACD3AXE5_9AGAR</name>
<evidence type="ECO:0000313" key="1">
    <source>
        <dbReference type="EMBL" id="TFK70480.1"/>
    </source>
</evidence>
<proteinExistence type="predicted"/>